<protein>
    <submittedName>
        <fullName evidence="2">Uncharacterized protein</fullName>
    </submittedName>
</protein>
<feature type="compositionally biased region" description="Polar residues" evidence="1">
    <location>
        <begin position="1"/>
        <end position="22"/>
    </location>
</feature>
<reference evidence="2" key="1">
    <citation type="submission" date="2020-05" db="EMBL/GenBank/DDBJ databases">
        <title>Phylogenomic resolution of chytrid fungi.</title>
        <authorList>
            <person name="Stajich J.E."/>
            <person name="Amses K."/>
            <person name="Simmons R."/>
            <person name="Seto K."/>
            <person name="Myers J."/>
            <person name="Bonds A."/>
            <person name="Quandt C.A."/>
            <person name="Barry K."/>
            <person name="Liu P."/>
            <person name="Grigoriev I."/>
            <person name="Longcore J.E."/>
            <person name="James T.Y."/>
        </authorList>
    </citation>
    <scope>NUCLEOTIDE SEQUENCE</scope>
    <source>
        <strain evidence="2">JEL0318</strain>
    </source>
</reference>
<proteinExistence type="predicted"/>
<gene>
    <name evidence="2" type="ORF">HK097_006317</name>
</gene>
<dbReference type="Proteomes" id="UP001212841">
    <property type="component" value="Unassembled WGS sequence"/>
</dbReference>
<name>A0AAD5WY07_9FUNG</name>
<evidence type="ECO:0000256" key="1">
    <source>
        <dbReference type="SAM" id="MobiDB-lite"/>
    </source>
</evidence>
<evidence type="ECO:0000313" key="3">
    <source>
        <dbReference type="Proteomes" id="UP001212841"/>
    </source>
</evidence>
<sequence>NRQQPTYANQQPQMQYNGTAMYQQQQPVDPRQRRATPYDRPVTQLQDTRNQGQTGTGLYQTQQPFSLLPTLQTLPMMGFDPAQTLLLQQVQLALTQKQAVMMLSPGDLYTGKQVAVLQQVSLLLRCEALI</sequence>
<comment type="caution">
    <text evidence="2">The sequence shown here is derived from an EMBL/GenBank/DDBJ whole genome shotgun (WGS) entry which is preliminary data.</text>
</comment>
<feature type="non-terminal residue" evidence="2">
    <location>
        <position position="130"/>
    </location>
</feature>
<organism evidence="2 3">
    <name type="scientific">Rhizophlyctis rosea</name>
    <dbReference type="NCBI Taxonomy" id="64517"/>
    <lineage>
        <taxon>Eukaryota</taxon>
        <taxon>Fungi</taxon>
        <taxon>Fungi incertae sedis</taxon>
        <taxon>Chytridiomycota</taxon>
        <taxon>Chytridiomycota incertae sedis</taxon>
        <taxon>Chytridiomycetes</taxon>
        <taxon>Rhizophlyctidales</taxon>
        <taxon>Rhizophlyctidaceae</taxon>
        <taxon>Rhizophlyctis</taxon>
    </lineage>
</organism>
<evidence type="ECO:0000313" key="2">
    <source>
        <dbReference type="EMBL" id="KAJ3026682.1"/>
    </source>
</evidence>
<dbReference type="EMBL" id="JADGJD010002976">
    <property type="protein sequence ID" value="KAJ3026682.1"/>
    <property type="molecule type" value="Genomic_DNA"/>
</dbReference>
<feature type="compositionally biased region" description="Low complexity" evidence="1">
    <location>
        <begin position="51"/>
        <end position="61"/>
    </location>
</feature>
<feature type="region of interest" description="Disordered" evidence="1">
    <location>
        <begin position="1"/>
        <end position="61"/>
    </location>
</feature>
<dbReference type="AlphaFoldDB" id="A0AAD5WY07"/>
<accession>A0AAD5WY07</accession>
<keyword evidence="3" id="KW-1185">Reference proteome</keyword>